<accession>A0ABW5A6Q8</accession>
<dbReference type="SUPFAM" id="SSF53448">
    <property type="entry name" value="Nucleotide-diphospho-sugar transferases"/>
    <property type="match status" value="1"/>
</dbReference>
<proteinExistence type="predicted"/>
<dbReference type="InterPro" id="IPR001173">
    <property type="entry name" value="Glyco_trans_2-like"/>
</dbReference>
<dbReference type="PANTHER" id="PTHR43685">
    <property type="entry name" value="GLYCOSYLTRANSFERASE"/>
    <property type="match status" value="1"/>
</dbReference>
<keyword evidence="2" id="KW-0328">Glycosyltransferase</keyword>
<keyword evidence="2" id="KW-0808">Transferase</keyword>
<dbReference type="Proteomes" id="UP001597413">
    <property type="component" value="Unassembled WGS sequence"/>
</dbReference>
<dbReference type="RefSeq" id="WP_377387082.1">
    <property type="nucleotide sequence ID" value="NZ_JBHUIX010000003.1"/>
</dbReference>
<dbReference type="GO" id="GO:0016757">
    <property type="term" value="F:glycosyltransferase activity"/>
    <property type="evidence" value="ECO:0007669"/>
    <property type="project" value="UniProtKB-KW"/>
</dbReference>
<dbReference type="InterPro" id="IPR029044">
    <property type="entry name" value="Nucleotide-diphossugar_trans"/>
</dbReference>
<organism evidence="2 3">
    <name type="scientific">Rhodobacter lacus</name>
    <dbReference type="NCBI Taxonomy" id="1641972"/>
    <lineage>
        <taxon>Bacteria</taxon>
        <taxon>Pseudomonadati</taxon>
        <taxon>Pseudomonadota</taxon>
        <taxon>Alphaproteobacteria</taxon>
        <taxon>Rhodobacterales</taxon>
        <taxon>Rhodobacter group</taxon>
        <taxon>Rhodobacter</taxon>
    </lineage>
</organism>
<name>A0ABW5A6Q8_9RHOB</name>
<reference evidence="3" key="1">
    <citation type="journal article" date="2019" name="Int. J. Syst. Evol. Microbiol.">
        <title>The Global Catalogue of Microorganisms (GCM) 10K type strain sequencing project: providing services to taxonomists for standard genome sequencing and annotation.</title>
        <authorList>
            <consortium name="The Broad Institute Genomics Platform"/>
            <consortium name="The Broad Institute Genome Sequencing Center for Infectious Disease"/>
            <person name="Wu L."/>
            <person name="Ma J."/>
        </authorList>
    </citation>
    <scope>NUCLEOTIDE SEQUENCE [LARGE SCALE GENOMIC DNA]</scope>
    <source>
        <strain evidence="3">CCUG 55131</strain>
    </source>
</reference>
<dbReference type="InterPro" id="IPR050834">
    <property type="entry name" value="Glycosyltransf_2"/>
</dbReference>
<dbReference type="Gene3D" id="3.90.550.10">
    <property type="entry name" value="Spore Coat Polysaccharide Biosynthesis Protein SpsA, Chain A"/>
    <property type="match status" value="1"/>
</dbReference>
<feature type="domain" description="Glycosyltransferase 2-like" evidence="1">
    <location>
        <begin position="16"/>
        <end position="148"/>
    </location>
</feature>
<sequence length="316" mass="34053">MTKAGAHSADTPHVVILMATYQGAECLRAQLDSLAAQTHANWSLLVGDDGSRDATRAILAAFAAEGHAVRLIDGPGQGAAANFMALLREAARSAPPGAWIAFCDQDDVWLPERLARGVAALCGNAGPGLYCSRTLIVDHDLQNPRLSVPRPRPLGFRNALVQNVAAGNTILLEAEGAALAMAASLEAAQVVVHDWWTYQILSGCGARLVHDDAPTLLYRQHAANEIGANDSRRAQLRRLGMLLRGTMRDWTTINIAALSGSRHRFTAENRALFEAFAALRGRRLPGRLIAFARLGLYRQTRISTLALWVSVLIGLM</sequence>
<evidence type="ECO:0000313" key="2">
    <source>
        <dbReference type="EMBL" id="MFD2173113.1"/>
    </source>
</evidence>
<dbReference type="Pfam" id="PF00535">
    <property type="entry name" value="Glycos_transf_2"/>
    <property type="match status" value="1"/>
</dbReference>
<comment type="caution">
    <text evidence="2">The sequence shown here is derived from an EMBL/GenBank/DDBJ whole genome shotgun (WGS) entry which is preliminary data.</text>
</comment>
<evidence type="ECO:0000259" key="1">
    <source>
        <dbReference type="Pfam" id="PF00535"/>
    </source>
</evidence>
<evidence type="ECO:0000313" key="3">
    <source>
        <dbReference type="Proteomes" id="UP001597413"/>
    </source>
</evidence>
<protein>
    <submittedName>
        <fullName evidence="2">Glycosyltransferase</fullName>
        <ecNumber evidence="2">2.4.-.-</ecNumber>
    </submittedName>
</protein>
<keyword evidence="3" id="KW-1185">Reference proteome</keyword>
<dbReference type="EC" id="2.4.-.-" evidence="2"/>
<dbReference type="PANTHER" id="PTHR43685:SF2">
    <property type="entry name" value="GLYCOSYLTRANSFERASE 2-LIKE DOMAIN-CONTAINING PROTEIN"/>
    <property type="match status" value="1"/>
</dbReference>
<gene>
    <name evidence="2" type="ORF">ACFSM0_03300</name>
</gene>
<dbReference type="EMBL" id="JBHUIX010000003">
    <property type="protein sequence ID" value="MFD2173113.1"/>
    <property type="molecule type" value="Genomic_DNA"/>
</dbReference>